<keyword evidence="1" id="KW-0812">Transmembrane</keyword>
<proteinExistence type="predicted"/>
<reference evidence="2 3" key="1">
    <citation type="submission" date="2014-07" db="EMBL/GenBank/DDBJ databases">
        <title>Draft genome sequence of Thalassospira profundimaris 35.</title>
        <authorList>
            <person name="Lai Q."/>
            <person name="Shao Z."/>
        </authorList>
    </citation>
    <scope>NUCLEOTIDE SEQUENCE [LARGE SCALE GENOMIC DNA]</scope>
    <source>
        <strain evidence="2 3">35</strain>
    </source>
</reference>
<evidence type="ECO:0000313" key="2">
    <source>
        <dbReference type="EMBL" id="RCK38774.1"/>
    </source>
</evidence>
<dbReference type="EMBL" id="JPWF01000002">
    <property type="protein sequence ID" value="RCK38774.1"/>
    <property type="molecule type" value="Genomic_DNA"/>
</dbReference>
<protein>
    <submittedName>
        <fullName evidence="2">Nitrate reductase</fullName>
    </submittedName>
</protein>
<dbReference type="InterPro" id="IPR004448">
    <property type="entry name" value="Nitrate_reductase_NapE"/>
</dbReference>
<keyword evidence="1" id="KW-1133">Transmembrane helix</keyword>
<dbReference type="RefSeq" id="WP_114100834.1">
    <property type="nucleotide sequence ID" value="NZ_JPWF01000002.1"/>
</dbReference>
<dbReference type="Pfam" id="PF06796">
    <property type="entry name" value="NapE"/>
    <property type="match status" value="1"/>
</dbReference>
<organism evidence="2 3">
    <name type="scientific">Thalassospira profundimaris</name>
    <dbReference type="NCBI Taxonomy" id="502049"/>
    <lineage>
        <taxon>Bacteria</taxon>
        <taxon>Pseudomonadati</taxon>
        <taxon>Pseudomonadota</taxon>
        <taxon>Alphaproteobacteria</taxon>
        <taxon>Rhodospirillales</taxon>
        <taxon>Thalassospiraceae</taxon>
        <taxon>Thalassospira</taxon>
    </lineage>
</organism>
<accession>A0A367WBD8</accession>
<comment type="caution">
    <text evidence="2">The sequence shown here is derived from an EMBL/GenBank/DDBJ whole genome shotgun (WGS) entry which is preliminary data.</text>
</comment>
<feature type="transmembrane region" description="Helical" evidence="1">
    <location>
        <begin position="20"/>
        <end position="46"/>
    </location>
</feature>
<dbReference type="NCBIfam" id="TIGR02973">
    <property type="entry name" value="nitrate_rd_NapE"/>
    <property type="match status" value="1"/>
</dbReference>
<sequence>MTEEITLEGDARRKTELRSFLFLAIVLAPALAVAIVGGLGFSIWIYQMFAGPPGPPV</sequence>
<dbReference type="Proteomes" id="UP000253226">
    <property type="component" value="Unassembled WGS sequence"/>
</dbReference>
<dbReference type="AlphaFoldDB" id="A0A367WBD8"/>
<evidence type="ECO:0000256" key="1">
    <source>
        <dbReference type="SAM" id="Phobius"/>
    </source>
</evidence>
<keyword evidence="1" id="KW-0472">Membrane</keyword>
<evidence type="ECO:0000313" key="3">
    <source>
        <dbReference type="Proteomes" id="UP000253226"/>
    </source>
</evidence>
<name>A0A367WBD8_9PROT</name>
<dbReference type="InterPro" id="IPR010649">
    <property type="entry name" value="NapE_TorE"/>
</dbReference>
<gene>
    <name evidence="2" type="ORF">TH19_02930</name>
</gene>